<evidence type="ECO:0000313" key="2">
    <source>
        <dbReference type="Proteomes" id="UP000033607"/>
    </source>
</evidence>
<dbReference type="Gene3D" id="3.40.50.1820">
    <property type="entry name" value="alpha/beta hydrolase"/>
    <property type="match status" value="1"/>
</dbReference>
<dbReference type="EMBL" id="LATL02000261">
    <property type="protein sequence ID" value="KKD37381.1"/>
    <property type="molecule type" value="Genomic_DNA"/>
</dbReference>
<name>A0A0F5YES4_9CYAN</name>
<dbReference type="AlphaFoldDB" id="A0A0F5YES4"/>
<dbReference type="RefSeq" id="WP_046279309.1">
    <property type="nucleotide sequence ID" value="NZ_LATL02000261.1"/>
</dbReference>
<accession>A0A0F5YES4</accession>
<dbReference type="Proteomes" id="UP000033607">
    <property type="component" value="Unassembled WGS sequence"/>
</dbReference>
<sequence length="214" mass="23910">MNSTSNRNPVILIHGIFDTTAIFRKMSAYLTQQGWEVHSFNLTPNYGFLGLDRLAAQITDYVDRTFSPDQPVDLVGFSMGGLVSRYYVQRLGGIKRVQRLITISSPHNGTLTAYFYVTPGTLQMRPKCQFVEDLNQDIAILDQINFTSIWTPLDAMIVPASSSHLPAGQEVILNVLFHAWMVQDPQCLRIVAEALSAPLKTSSPITVTQYQSPM</sequence>
<dbReference type="OrthoDB" id="9765872at2"/>
<organism evidence="1 2">
    <name type="scientific">Limnoraphis robusta CS-951</name>
    <dbReference type="NCBI Taxonomy" id="1637645"/>
    <lineage>
        <taxon>Bacteria</taxon>
        <taxon>Bacillati</taxon>
        <taxon>Cyanobacteriota</taxon>
        <taxon>Cyanophyceae</taxon>
        <taxon>Oscillatoriophycideae</taxon>
        <taxon>Oscillatoriales</taxon>
        <taxon>Sirenicapillariaceae</taxon>
        <taxon>Limnoraphis</taxon>
    </lineage>
</organism>
<reference evidence="1 2" key="1">
    <citation type="submission" date="2015-06" db="EMBL/GenBank/DDBJ databases">
        <title>Draft genome assembly of filamentous brackish cyanobacterium Limnoraphis robusta strain CS-951.</title>
        <authorList>
            <person name="Willis A."/>
            <person name="Parks M."/>
            <person name="Burford M.A."/>
        </authorList>
    </citation>
    <scope>NUCLEOTIDE SEQUENCE [LARGE SCALE GENOMIC DNA]</scope>
    <source>
        <strain evidence="1 2">CS-951</strain>
    </source>
</reference>
<proteinExistence type="predicted"/>
<dbReference type="InterPro" id="IPR029058">
    <property type="entry name" value="AB_hydrolase_fold"/>
</dbReference>
<dbReference type="PANTHER" id="PTHR37946:SF1">
    <property type="entry name" value="SLL1969 PROTEIN"/>
    <property type="match status" value="1"/>
</dbReference>
<dbReference type="Pfam" id="PF02089">
    <property type="entry name" value="Palm_thioest"/>
    <property type="match status" value="1"/>
</dbReference>
<dbReference type="SUPFAM" id="SSF53474">
    <property type="entry name" value="alpha/beta-Hydrolases"/>
    <property type="match status" value="1"/>
</dbReference>
<comment type="caution">
    <text evidence="1">The sequence shown here is derived from an EMBL/GenBank/DDBJ whole genome shotgun (WGS) entry which is preliminary data.</text>
</comment>
<protein>
    <submittedName>
        <fullName evidence="1">Lipase class 2</fullName>
    </submittedName>
</protein>
<evidence type="ECO:0000313" key="1">
    <source>
        <dbReference type="EMBL" id="KKD37381.1"/>
    </source>
</evidence>
<gene>
    <name evidence="1" type="ORF">WN50_14710</name>
</gene>
<dbReference type="PATRIC" id="fig|1637645.4.peg.5193"/>
<dbReference type="PANTHER" id="PTHR37946">
    <property type="entry name" value="SLL1969 PROTEIN"/>
    <property type="match status" value="1"/>
</dbReference>